<dbReference type="InterPro" id="IPR007422">
    <property type="entry name" value="Peptidase_Prp"/>
</dbReference>
<keyword evidence="4" id="KW-0788">Thiol protease</keyword>
<accession>A0ABZ1BZN1</accession>
<reference evidence="7 8" key="1">
    <citation type="journal article" date="2024" name="Front. Microbiol.">
        <title>Novel thermophilic genera Geochorda gen. nov. and Carboxydochorda gen. nov. from the deep terrestrial subsurface reveal the ecophysiological diversity in the class Limnochordia.</title>
        <authorList>
            <person name="Karnachuk O.V."/>
            <person name="Lukina A.P."/>
            <person name="Avakyan M.R."/>
            <person name="Kadnikov V.V."/>
            <person name="Begmatov S."/>
            <person name="Beletsky A.V."/>
            <person name="Vlasova K.G."/>
            <person name="Novikov A.A."/>
            <person name="Shcherbakova V.A."/>
            <person name="Mardanov A.V."/>
            <person name="Ravin N.V."/>
        </authorList>
    </citation>
    <scope>NUCLEOTIDE SEQUENCE [LARGE SCALE GENOMIC DNA]</scope>
    <source>
        <strain evidence="7 8">L945</strain>
    </source>
</reference>
<evidence type="ECO:0000256" key="3">
    <source>
        <dbReference type="ARBA" id="ARBA00022801"/>
    </source>
</evidence>
<dbReference type="GO" id="GO:0008233">
    <property type="term" value="F:peptidase activity"/>
    <property type="evidence" value="ECO:0007669"/>
    <property type="project" value="UniProtKB-KW"/>
</dbReference>
<dbReference type="EMBL" id="CP141615">
    <property type="protein sequence ID" value="WRP18227.1"/>
    <property type="molecule type" value="Genomic_DNA"/>
</dbReference>
<keyword evidence="2 7" id="KW-0645">Protease</keyword>
<protein>
    <recommendedName>
        <fullName evidence="6">Ribosomal processing cysteine protease Prp</fullName>
    </recommendedName>
</protein>
<evidence type="ECO:0000256" key="6">
    <source>
        <dbReference type="ARBA" id="ARBA00044538"/>
    </source>
</evidence>
<evidence type="ECO:0000313" key="7">
    <source>
        <dbReference type="EMBL" id="WRP18227.1"/>
    </source>
</evidence>
<evidence type="ECO:0000313" key="8">
    <source>
        <dbReference type="Proteomes" id="UP001332192"/>
    </source>
</evidence>
<proteinExistence type="inferred from homology"/>
<gene>
    <name evidence="7" type="ORF">U7230_04255</name>
</gene>
<dbReference type="Pfam" id="PF04327">
    <property type="entry name" value="Peptidase_Prp"/>
    <property type="match status" value="1"/>
</dbReference>
<keyword evidence="8" id="KW-1185">Reference proteome</keyword>
<dbReference type="RefSeq" id="WP_324717498.1">
    <property type="nucleotide sequence ID" value="NZ_CP141615.1"/>
</dbReference>
<organism evidence="7 8">
    <name type="scientific">Carboxydichorda subterranea</name>
    <dbReference type="NCBI Taxonomy" id="3109565"/>
    <lineage>
        <taxon>Bacteria</taxon>
        <taxon>Bacillati</taxon>
        <taxon>Bacillota</taxon>
        <taxon>Limnochordia</taxon>
        <taxon>Limnochordales</taxon>
        <taxon>Geochordaceae</taxon>
        <taxon>Carboxydichorda</taxon>
    </lineage>
</organism>
<dbReference type="Proteomes" id="UP001332192">
    <property type="component" value="Chromosome"/>
</dbReference>
<dbReference type="PANTHER" id="PTHR39178:SF1">
    <property type="entry name" value="RIBOSOMAL-PROCESSING CYSTEINE PROTEASE PRP"/>
    <property type="match status" value="1"/>
</dbReference>
<sequence length="128" mass="13338">MLTVEVCRQTSGAITGLRASGHAGWGPYGKDIVCAAASAIVQTAALAAVRYLGERAHLEAGEGLVALAVTSEPPAGGDGAMAWVKAQAALEAALWGLDEIVKQYPKHVRIVERGEDGGERRDGQHRHG</sequence>
<dbReference type="CDD" id="cd16332">
    <property type="entry name" value="Prp-like"/>
    <property type="match status" value="1"/>
</dbReference>
<evidence type="ECO:0000256" key="1">
    <source>
        <dbReference type="ARBA" id="ARBA00022517"/>
    </source>
</evidence>
<comment type="similarity">
    <text evidence="5">Belongs to the Prp family.</text>
</comment>
<evidence type="ECO:0000256" key="4">
    <source>
        <dbReference type="ARBA" id="ARBA00022807"/>
    </source>
</evidence>
<keyword evidence="1" id="KW-0690">Ribosome biogenesis</keyword>
<evidence type="ECO:0000256" key="5">
    <source>
        <dbReference type="ARBA" id="ARBA00044503"/>
    </source>
</evidence>
<dbReference type="PANTHER" id="PTHR39178">
    <property type="entry name" value="HYPOTHETICAL RIBOSOME-ASSOCIATED PROTEIN"/>
    <property type="match status" value="1"/>
</dbReference>
<dbReference type="Gene3D" id="3.30.70.1490">
    <property type="entry name" value="Cysteine protease Prp"/>
    <property type="match status" value="1"/>
</dbReference>
<dbReference type="SUPFAM" id="SSF118010">
    <property type="entry name" value="TM1457-like"/>
    <property type="match status" value="1"/>
</dbReference>
<dbReference type="GO" id="GO:0006508">
    <property type="term" value="P:proteolysis"/>
    <property type="evidence" value="ECO:0007669"/>
    <property type="project" value="UniProtKB-KW"/>
</dbReference>
<dbReference type="InterPro" id="IPR036764">
    <property type="entry name" value="Peptidase_Prp_sf"/>
</dbReference>
<evidence type="ECO:0000256" key="2">
    <source>
        <dbReference type="ARBA" id="ARBA00022670"/>
    </source>
</evidence>
<name>A0ABZ1BZN1_9FIRM</name>
<keyword evidence="3" id="KW-0378">Hydrolase</keyword>